<evidence type="ECO:0000256" key="2">
    <source>
        <dbReference type="ARBA" id="ARBA00022777"/>
    </source>
</evidence>
<dbReference type="SUPFAM" id="SSF55785">
    <property type="entry name" value="PYP-like sensor domain (PAS domain)"/>
    <property type="match status" value="3"/>
</dbReference>
<proteinExistence type="predicted"/>
<dbReference type="InterPro" id="IPR001610">
    <property type="entry name" value="PAC"/>
</dbReference>
<dbReference type="Proteomes" id="UP000317977">
    <property type="component" value="Unassembled WGS sequence"/>
</dbReference>
<dbReference type="SUPFAM" id="SSF55874">
    <property type="entry name" value="ATPase domain of HSP90 chaperone/DNA topoisomerase II/histidine kinase"/>
    <property type="match status" value="1"/>
</dbReference>
<dbReference type="CDD" id="cd00130">
    <property type="entry name" value="PAS"/>
    <property type="match status" value="2"/>
</dbReference>
<dbReference type="EC" id="2.7.13.3" evidence="7"/>
<keyword evidence="3" id="KW-0902">Two-component regulatory system</keyword>
<dbReference type="Gene3D" id="1.20.5.1930">
    <property type="match status" value="1"/>
</dbReference>
<evidence type="ECO:0000256" key="1">
    <source>
        <dbReference type="ARBA" id="ARBA00022679"/>
    </source>
</evidence>
<feature type="domain" description="PAS" evidence="5">
    <location>
        <begin position="340"/>
        <end position="411"/>
    </location>
</feature>
<comment type="caution">
    <text evidence="7">The sequence shown here is derived from an EMBL/GenBank/DDBJ whole genome shotgun (WGS) entry which is preliminary data.</text>
</comment>
<reference evidence="7 8" key="1">
    <citation type="submission" date="2019-02" db="EMBL/GenBank/DDBJ databases">
        <title>Deep-cultivation of Planctomycetes and their phenomic and genomic characterization uncovers novel biology.</title>
        <authorList>
            <person name="Wiegand S."/>
            <person name="Jogler M."/>
            <person name="Boedeker C."/>
            <person name="Pinto D."/>
            <person name="Vollmers J."/>
            <person name="Rivas-Marin E."/>
            <person name="Kohn T."/>
            <person name="Peeters S.H."/>
            <person name="Heuer A."/>
            <person name="Rast P."/>
            <person name="Oberbeckmann S."/>
            <person name="Bunk B."/>
            <person name="Jeske O."/>
            <person name="Meyerdierks A."/>
            <person name="Storesund J.E."/>
            <person name="Kallscheuer N."/>
            <person name="Luecker S."/>
            <person name="Lage O.M."/>
            <person name="Pohl T."/>
            <person name="Merkel B.J."/>
            <person name="Hornburger P."/>
            <person name="Mueller R.-W."/>
            <person name="Bruemmer F."/>
            <person name="Labrenz M."/>
            <person name="Spormann A.M."/>
            <person name="Op Den Camp H."/>
            <person name="Overmann J."/>
            <person name="Amann R."/>
            <person name="Jetten M.S.M."/>
            <person name="Mascher T."/>
            <person name="Medema M.H."/>
            <person name="Devos D.P."/>
            <person name="Kaster A.-K."/>
            <person name="Ovreas L."/>
            <person name="Rohde M."/>
            <person name="Galperin M.Y."/>
            <person name="Jogler C."/>
        </authorList>
    </citation>
    <scope>NUCLEOTIDE SEQUENCE [LARGE SCALE GENOMIC DNA]</scope>
    <source>
        <strain evidence="7 8">Poly59</strain>
    </source>
</reference>
<dbReference type="GO" id="GO:0016020">
    <property type="term" value="C:membrane"/>
    <property type="evidence" value="ECO:0007669"/>
    <property type="project" value="InterPro"/>
</dbReference>
<protein>
    <submittedName>
        <fullName evidence="7">Sensor histidine kinase LiaS</fullName>
        <ecNumber evidence="7">2.7.13.3</ecNumber>
    </submittedName>
</protein>
<dbReference type="GO" id="GO:0046983">
    <property type="term" value="F:protein dimerization activity"/>
    <property type="evidence" value="ECO:0007669"/>
    <property type="project" value="InterPro"/>
</dbReference>
<gene>
    <name evidence="7" type="primary">liaS_2</name>
    <name evidence="7" type="ORF">Poly59_56470</name>
</gene>
<keyword evidence="1 7" id="KW-0808">Transferase</keyword>
<dbReference type="OrthoDB" id="290376at2"/>
<dbReference type="Pfam" id="PF02518">
    <property type="entry name" value="HATPase_c"/>
    <property type="match status" value="1"/>
</dbReference>
<organism evidence="7 8">
    <name type="scientific">Rubripirellula reticaptiva</name>
    <dbReference type="NCBI Taxonomy" id="2528013"/>
    <lineage>
        <taxon>Bacteria</taxon>
        <taxon>Pseudomonadati</taxon>
        <taxon>Planctomycetota</taxon>
        <taxon>Planctomycetia</taxon>
        <taxon>Pirellulales</taxon>
        <taxon>Pirellulaceae</taxon>
        <taxon>Rubripirellula</taxon>
    </lineage>
</organism>
<dbReference type="Pfam" id="PF08448">
    <property type="entry name" value="PAS_4"/>
    <property type="match status" value="2"/>
</dbReference>
<dbReference type="Pfam" id="PF07730">
    <property type="entry name" value="HisKA_3"/>
    <property type="match status" value="1"/>
</dbReference>
<feature type="coiled-coil region" evidence="4">
    <location>
        <begin position="35"/>
        <end position="65"/>
    </location>
</feature>
<dbReference type="SMART" id="SM00091">
    <property type="entry name" value="PAS"/>
    <property type="match status" value="3"/>
</dbReference>
<dbReference type="InterPro" id="IPR036890">
    <property type="entry name" value="HATPase_C_sf"/>
</dbReference>
<dbReference type="NCBIfam" id="TIGR00229">
    <property type="entry name" value="sensory_box"/>
    <property type="match status" value="3"/>
</dbReference>
<dbReference type="PROSITE" id="PS50113">
    <property type="entry name" value="PAC"/>
    <property type="match status" value="2"/>
</dbReference>
<dbReference type="CDD" id="cd16917">
    <property type="entry name" value="HATPase_UhpB-NarQ-NarX-like"/>
    <property type="match status" value="1"/>
</dbReference>
<name>A0A5C6EE00_9BACT</name>
<keyword evidence="8" id="KW-1185">Reference proteome</keyword>
<keyword evidence="2 7" id="KW-0418">Kinase</keyword>
<feature type="domain" description="PAS" evidence="5">
    <location>
        <begin position="238"/>
        <end position="260"/>
    </location>
</feature>
<dbReference type="AlphaFoldDB" id="A0A5C6EE00"/>
<dbReference type="InterPro" id="IPR011712">
    <property type="entry name" value="Sig_transdc_His_kin_sub3_dim/P"/>
</dbReference>
<dbReference type="PANTHER" id="PTHR24421">
    <property type="entry name" value="NITRATE/NITRITE SENSOR PROTEIN NARX-RELATED"/>
    <property type="match status" value="1"/>
</dbReference>
<dbReference type="PROSITE" id="PS50112">
    <property type="entry name" value="PAS"/>
    <property type="match status" value="2"/>
</dbReference>
<dbReference type="Pfam" id="PF13426">
    <property type="entry name" value="PAS_9"/>
    <property type="match status" value="1"/>
</dbReference>
<dbReference type="InterPro" id="IPR000700">
    <property type="entry name" value="PAS-assoc_C"/>
</dbReference>
<sequence length="665" mass="74940">MNEPSESLRRRALALLKRSIKDAAEVPIAEMPKLLHELQVHQMELEIQNEQLRQTQLQLAESRDRYSDLYEFAPVGYLTLDRQGVIQQANLTAATMLDVERKHLKGRKFSEFVSNDSQDTWHLHRRTVFAEPLSAACELRMKAVEGVPTSFLVQSLAFFNNQGKLEQCRTTISDESERRIAFDALRKLNINLDDSLSETSSQLDQSIDRLRLLSEAMAHLGEGVMITSNNLEWPGPVIIFVNEAVCRMSGYGPNELIGKSPRILQGEATQSDALQRLRYELKTHGASHVELVNYRKDGTPYDVELFITALFDANGKRTNFVSIQRDITHRKQVAEELRRQHEFNHNIVNTSPYVTLVLDCKGRIVEFNPYLQKITGYSFDEVKGLDWFETFLPDVDCRVIKDLFENALAGKLPNGNVNPILTKDGEMRYIEWYNSQLTDSNGQLIGLLCTGQDVTGRRKLERHVLEIANEERRRVGNDLHDGVGQELTGLSMLADSLVIALSRDSRPELAIANKIKVGLQRTLAQVRALSRGMNPVDIDAEGLMSALSEMCIQLSEVDGIDCSFQCDKPVLLRDNETATQLFRIAQEATTNAIRHAHAAHVRILLERTDQRVVLRIIDDGRGIETSDPPATGMGLRTMAYRARMIQGELDVHPVDVGGTEVVCSV</sequence>
<evidence type="ECO:0000259" key="6">
    <source>
        <dbReference type="PROSITE" id="PS50113"/>
    </source>
</evidence>
<dbReference type="InterPro" id="IPR003594">
    <property type="entry name" value="HATPase_dom"/>
</dbReference>
<dbReference type="Gene3D" id="3.30.450.20">
    <property type="entry name" value="PAS domain"/>
    <property type="match status" value="3"/>
</dbReference>
<dbReference type="SMART" id="SM00086">
    <property type="entry name" value="PAC"/>
    <property type="match status" value="3"/>
</dbReference>
<evidence type="ECO:0000313" key="7">
    <source>
        <dbReference type="EMBL" id="TWU46674.1"/>
    </source>
</evidence>
<evidence type="ECO:0000256" key="4">
    <source>
        <dbReference type="SAM" id="Coils"/>
    </source>
</evidence>
<evidence type="ECO:0000256" key="3">
    <source>
        <dbReference type="ARBA" id="ARBA00023012"/>
    </source>
</evidence>
<dbReference type="InterPro" id="IPR035965">
    <property type="entry name" value="PAS-like_dom_sf"/>
</dbReference>
<evidence type="ECO:0000259" key="5">
    <source>
        <dbReference type="PROSITE" id="PS50112"/>
    </source>
</evidence>
<dbReference type="Gene3D" id="3.30.565.10">
    <property type="entry name" value="Histidine kinase-like ATPase, C-terminal domain"/>
    <property type="match status" value="1"/>
</dbReference>
<feature type="domain" description="PAC" evidence="6">
    <location>
        <begin position="287"/>
        <end position="339"/>
    </location>
</feature>
<evidence type="ECO:0000313" key="8">
    <source>
        <dbReference type="Proteomes" id="UP000317977"/>
    </source>
</evidence>
<dbReference type="InterPro" id="IPR050482">
    <property type="entry name" value="Sensor_HK_TwoCompSys"/>
</dbReference>
<dbReference type="InterPro" id="IPR013656">
    <property type="entry name" value="PAS_4"/>
</dbReference>
<keyword evidence="4" id="KW-0175">Coiled coil</keyword>
<dbReference type="GO" id="GO:0000155">
    <property type="term" value="F:phosphorelay sensor kinase activity"/>
    <property type="evidence" value="ECO:0007669"/>
    <property type="project" value="InterPro"/>
</dbReference>
<feature type="domain" description="PAC" evidence="6">
    <location>
        <begin position="413"/>
        <end position="466"/>
    </location>
</feature>
<dbReference type="RefSeq" id="WP_146537162.1">
    <property type="nucleotide sequence ID" value="NZ_SJPX01000006.1"/>
</dbReference>
<accession>A0A5C6EE00</accession>
<dbReference type="InterPro" id="IPR000014">
    <property type="entry name" value="PAS"/>
</dbReference>
<dbReference type="EMBL" id="SJPX01000006">
    <property type="protein sequence ID" value="TWU46674.1"/>
    <property type="molecule type" value="Genomic_DNA"/>
</dbReference>